<dbReference type="EMBL" id="LNQE01001864">
    <property type="protein sequence ID" value="KUG03962.1"/>
    <property type="molecule type" value="Genomic_DNA"/>
</dbReference>
<comment type="caution">
    <text evidence="2">The sequence shown here is derived from an EMBL/GenBank/DDBJ whole genome shotgun (WGS) entry which is preliminary data.</text>
</comment>
<protein>
    <submittedName>
        <fullName evidence="2">Stage ii sporulation protein p</fullName>
    </submittedName>
</protein>
<gene>
    <name evidence="2" type="ORF">ASZ90_018625</name>
</gene>
<keyword evidence="1" id="KW-1133">Transmembrane helix</keyword>
<feature type="transmembrane region" description="Helical" evidence="1">
    <location>
        <begin position="12"/>
        <end position="30"/>
    </location>
</feature>
<sequence>MDTLNKKYIWTFFLVLLLVMVAAYLFNVYLTKPVPKYYSSDADAAIKCITVKDTEGNIIFQTGEPVHVEDEYINEKNQHYIVTKVSGAEGVAEIKTQVPPSDRADALNTTSPGLILPNYRIPAAAPLQSIHVVIYHTHTDESYIPTSGTASKPGNGDILKIGKIMQTSLHNDGISASHSDNTHDPHDINAYNRSRRTAAQLIKEQPDAVFDLHRDSAPVQAYKTSINGVDSARIMIVIGRSNPNMQTNLAFAKKIKASADELYPGLMRGIFMGKGDYNQDLYPTSLLFECGTDQLSEDDVIIAVHSLTDAIISVLQEK</sequence>
<dbReference type="AlphaFoldDB" id="A0A0W8E5K1"/>
<keyword evidence="1" id="KW-0812">Transmembrane</keyword>
<keyword evidence="1" id="KW-0472">Membrane</keyword>
<name>A0A0W8E5K1_9ZZZZ</name>
<dbReference type="InterPro" id="IPR010897">
    <property type="entry name" value="Spore_II_P"/>
</dbReference>
<reference evidence="2" key="1">
    <citation type="journal article" date="2015" name="Proc. Natl. Acad. Sci. U.S.A.">
        <title>Networks of energetic and metabolic interactions define dynamics in microbial communities.</title>
        <authorList>
            <person name="Embree M."/>
            <person name="Liu J.K."/>
            <person name="Al-Bassam M.M."/>
            <person name="Zengler K."/>
        </authorList>
    </citation>
    <scope>NUCLEOTIDE SEQUENCE</scope>
</reference>
<evidence type="ECO:0000256" key="1">
    <source>
        <dbReference type="SAM" id="Phobius"/>
    </source>
</evidence>
<dbReference type="Pfam" id="PF07454">
    <property type="entry name" value="SpoIIP"/>
    <property type="match status" value="1"/>
</dbReference>
<proteinExistence type="predicted"/>
<organism evidence="2">
    <name type="scientific">hydrocarbon metagenome</name>
    <dbReference type="NCBI Taxonomy" id="938273"/>
    <lineage>
        <taxon>unclassified sequences</taxon>
        <taxon>metagenomes</taxon>
        <taxon>ecological metagenomes</taxon>
    </lineage>
</organism>
<dbReference type="NCBIfam" id="TIGR02867">
    <property type="entry name" value="spore_II_P"/>
    <property type="match status" value="1"/>
</dbReference>
<accession>A0A0W8E5K1</accession>
<evidence type="ECO:0000313" key="2">
    <source>
        <dbReference type="EMBL" id="KUG03962.1"/>
    </source>
</evidence>